<evidence type="ECO:0000256" key="1">
    <source>
        <dbReference type="SAM" id="MobiDB-lite"/>
    </source>
</evidence>
<dbReference type="Gene3D" id="3.20.20.140">
    <property type="entry name" value="Metal-dependent hydrolases"/>
    <property type="match status" value="3"/>
</dbReference>
<dbReference type="InterPro" id="IPR011059">
    <property type="entry name" value="Metal-dep_hydrolase_composite"/>
</dbReference>
<feature type="compositionally biased region" description="Basic and acidic residues" evidence="1">
    <location>
        <begin position="772"/>
        <end position="806"/>
    </location>
</feature>
<dbReference type="EMBL" id="CP036287">
    <property type="protein sequence ID" value="QDU65054.1"/>
    <property type="molecule type" value="Genomic_DNA"/>
</dbReference>
<feature type="domain" description="Amidohydrolase-related" evidence="3">
    <location>
        <begin position="889"/>
        <end position="980"/>
    </location>
</feature>
<dbReference type="Proteomes" id="UP000316921">
    <property type="component" value="Chromosome"/>
</dbReference>
<evidence type="ECO:0000256" key="2">
    <source>
        <dbReference type="SAM" id="SignalP"/>
    </source>
</evidence>
<accession>A0A518BDK4</accession>
<evidence type="ECO:0000313" key="4">
    <source>
        <dbReference type="EMBL" id="QDU65054.1"/>
    </source>
</evidence>
<feature type="signal peptide" evidence="2">
    <location>
        <begin position="1"/>
        <end position="19"/>
    </location>
</feature>
<feature type="compositionally biased region" description="Acidic residues" evidence="1">
    <location>
        <begin position="617"/>
        <end position="632"/>
    </location>
</feature>
<dbReference type="SUPFAM" id="SSF51556">
    <property type="entry name" value="Metallo-dependent hydrolases"/>
    <property type="match status" value="2"/>
</dbReference>
<feature type="chain" id="PRO_5021836495" description="Amidohydrolase-related domain-containing protein" evidence="2">
    <location>
        <begin position="20"/>
        <end position="983"/>
    </location>
</feature>
<feature type="region of interest" description="Disordered" evidence="1">
    <location>
        <begin position="607"/>
        <end position="647"/>
    </location>
</feature>
<dbReference type="RefSeq" id="WP_145061313.1">
    <property type="nucleotide sequence ID" value="NZ_CP036287.1"/>
</dbReference>
<feature type="domain" description="Amidohydrolase-related" evidence="3">
    <location>
        <begin position="328"/>
        <end position="411"/>
    </location>
</feature>
<feature type="region of interest" description="Disordered" evidence="1">
    <location>
        <begin position="771"/>
        <end position="806"/>
    </location>
</feature>
<dbReference type="PANTHER" id="PTHR43135">
    <property type="entry name" value="ALPHA-D-RIBOSE 1-METHYLPHOSPHONATE 5-TRIPHOSPHATE DIPHOSPHATASE"/>
    <property type="match status" value="1"/>
</dbReference>
<gene>
    <name evidence="4" type="ORF">Pla133_01170</name>
</gene>
<dbReference type="KEGG" id="pbap:Pla133_01170"/>
<keyword evidence="5" id="KW-1185">Reference proteome</keyword>
<evidence type="ECO:0000259" key="3">
    <source>
        <dbReference type="Pfam" id="PF01979"/>
    </source>
</evidence>
<reference evidence="4 5" key="1">
    <citation type="submission" date="2019-02" db="EMBL/GenBank/DDBJ databases">
        <title>Deep-cultivation of Planctomycetes and their phenomic and genomic characterization uncovers novel biology.</title>
        <authorList>
            <person name="Wiegand S."/>
            <person name="Jogler M."/>
            <person name="Boedeker C."/>
            <person name="Pinto D."/>
            <person name="Vollmers J."/>
            <person name="Rivas-Marin E."/>
            <person name="Kohn T."/>
            <person name="Peeters S.H."/>
            <person name="Heuer A."/>
            <person name="Rast P."/>
            <person name="Oberbeckmann S."/>
            <person name="Bunk B."/>
            <person name="Jeske O."/>
            <person name="Meyerdierks A."/>
            <person name="Storesund J.E."/>
            <person name="Kallscheuer N."/>
            <person name="Luecker S."/>
            <person name="Lage O.M."/>
            <person name="Pohl T."/>
            <person name="Merkel B.J."/>
            <person name="Hornburger P."/>
            <person name="Mueller R.-W."/>
            <person name="Bruemmer F."/>
            <person name="Labrenz M."/>
            <person name="Spormann A.M."/>
            <person name="Op den Camp H."/>
            <person name="Overmann J."/>
            <person name="Amann R."/>
            <person name="Jetten M.S.M."/>
            <person name="Mascher T."/>
            <person name="Medema M.H."/>
            <person name="Devos D.P."/>
            <person name="Kaster A.-K."/>
            <person name="Ovreas L."/>
            <person name="Rohde M."/>
            <person name="Galperin M.Y."/>
            <person name="Jogler C."/>
        </authorList>
    </citation>
    <scope>NUCLEOTIDE SEQUENCE [LARGE SCALE GENOMIC DNA]</scope>
    <source>
        <strain evidence="4 5">Pla133</strain>
    </source>
</reference>
<dbReference type="PANTHER" id="PTHR43135:SF3">
    <property type="entry name" value="ALPHA-D-RIBOSE 1-METHYLPHOSPHONATE 5-TRIPHOSPHATE DIPHOSPHATASE"/>
    <property type="match status" value="1"/>
</dbReference>
<dbReference type="InterPro" id="IPR051781">
    <property type="entry name" value="Metallo-dep_Hydrolase"/>
</dbReference>
<proteinExistence type="predicted"/>
<evidence type="ECO:0000313" key="5">
    <source>
        <dbReference type="Proteomes" id="UP000316921"/>
    </source>
</evidence>
<sequence length="983" mass="101653" precursor="true">MHPLLLTLAAGALAAPAPAGAPALAVAGDTLVIRAGTILTVDAAGTTLENGAMLVSDGRIVAIGADLVVPVGAQVIDYGPDAVLVPGFVAASSDLAQGSPAPRTAAPDLSAVDGFDFYATNVDGLAAGVTSAYINPARGRLIAGHGAVVSLGAGEPQARVLNADAAIHGAISEEARSTPGYWMPPIPATVDVGLGVPEEQLPRTTMGAVLALRELLDGVAAGEELAAYGPKTIADLKGLMDAGAPWRMTAITESEIRALLAVARERGLRLVIHGAQYSGDLAEEIAEAGASVVYEVPFRGNRGASDRGKGDDDRWPELDVPARLAAAGVPVAISPASGSPLRDLHFAAALALSGGLGKDLALAGVTRIPAEIYGVGDQIGSLEVGKRADFVVLNGQPLGGSPGVRATWIGGELAWKPKSGSSSGSAARSSTTVVSVDELYLGDGEVISPGELLIRGGKIVEVGRRVARPGGATVVRGAAAMPGIVDALGHLGLDGSRRMPATDFDLTQIVEPGDSVDRRVARAGVTTVVLDFQGSNGSGAPMLAYRPAAEDFDSLIVETPAALRLSWTESNRADSGSNVRKLLEKAVEYRNDWLKYAAELAEYEPEVVPPTFTLPEPEVDADDDGGDEDKKDDEDKKEKKKKRKDKALDPDATTGIWLGGLTPAGSEEGAEPVRLRMQLRLDGESVSGFLRCAALSSQLVEVSGNFATSSEEDEPEPHELEGTLTLHGKGADGPFTLTAKYSDILEEPEEDVTLEGTVAYGGADHAIAVTRQSREYPVAKRPEPSEDPKSPETPKGAPKEPRVDTKLEPLRRAIEGRVAVLIEVDRADEIIACVDACAAAGIRPVLIGASDALLVADKVASRVAGLLVSTTVTSGATTEDDGYRVSNRMADLQAAGYRVAFYSNAEEGAADLPLMAAYAVAGGMSPTGALRALTSDSAAMMAIDDQVGLLAAGRSADVLLLDGPPLEAGTRVLRVWVAGEEVR</sequence>
<dbReference type="InterPro" id="IPR006680">
    <property type="entry name" value="Amidohydro-rel"/>
</dbReference>
<dbReference type="Pfam" id="PF01979">
    <property type="entry name" value="Amidohydro_1"/>
    <property type="match status" value="2"/>
</dbReference>
<dbReference type="GO" id="GO:0016810">
    <property type="term" value="F:hydrolase activity, acting on carbon-nitrogen (but not peptide) bonds"/>
    <property type="evidence" value="ECO:0007669"/>
    <property type="project" value="InterPro"/>
</dbReference>
<dbReference type="AlphaFoldDB" id="A0A518BDK4"/>
<feature type="region of interest" description="Disordered" evidence="1">
    <location>
        <begin position="708"/>
        <end position="731"/>
    </location>
</feature>
<name>A0A518BDK4_9BACT</name>
<keyword evidence="2" id="KW-0732">Signal</keyword>
<protein>
    <recommendedName>
        <fullName evidence="3">Amidohydrolase-related domain-containing protein</fullName>
    </recommendedName>
</protein>
<dbReference type="SUPFAM" id="SSF51338">
    <property type="entry name" value="Composite domain of metallo-dependent hydrolases"/>
    <property type="match status" value="2"/>
</dbReference>
<dbReference type="InterPro" id="IPR032466">
    <property type="entry name" value="Metal_Hydrolase"/>
</dbReference>
<organism evidence="4 5">
    <name type="scientific">Engelhardtia mirabilis</name>
    <dbReference type="NCBI Taxonomy" id="2528011"/>
    <lineage>
        <taxon>Bacteria</taxon>
        <taxon>Pseudomonadati</taxon>
        <taxon>Planctomycetota</taxon>
        <taxon>Planctomycetia</taxon>
        <taxon>Planctomycetia incertae sedis</taxon>
        <taxon>Engelhardtia</taxon>
    </lineage>
</organism>
<dbReference type="Gene3D" id="2.30.40.10">
    <property type="entry name" value="Urease, subunit C, domain 1"/>
    <property type="match status" value="1"/>
</dbReference>